<sequence>MDHIYTIFIPDGVVGRSQFDLGTSRSPMSSDLLVGGYFLWETIQSKVYRNNSHNIQELQQNISDSIAVISAVQTRSAVCDFLTMAQSW</sequence>
<evidence type="ECO:0000313" key="1">
    <source>
        <dbReference type="EMBL" id="GFY00539.1"/>
    </source>
</evidence>
<accession>A0A8X6RT32</accession>
<dbReference type="AlphaFoldDB" id="A0A8X6RT32"/>
<name>A0A8X6RT32_TRICX</name>
<comment type="caution">
    <text evidence="1">The sequence shown here is derived from an EMBL/GenBank/DDBJ whole genome shotgun (WGS) entry which is preliminary data.</text>
</comment>
<dbReference type="Proteomes" id="UP000887159">
    <property type="component" value="Unassembled WGS sequence"/>
</dbReference>
<dbReference type="EMBL" id="BMAU01021221">
    <property type="protein sequence ID" value="GFY00539.1"/>
    <property type="molecule type" value="Genomic_DNA"/>
</dbReference>
<dbReference type="GO" id="GO:0003676">
    <property type="term" value="F:nucleic acid binding"/>
    <property type="evidence" value="ECO:0007669"/>
    <property type="project" value="InterPro"/>
</dbReference>
<protein>
    <submittedName>
        <fullName evidence="1">Uncharacterized protein</fullName>
    </submittedName>
</protein>
<reference evidence="1" key="1">
    <citation type="submission" date="2020-08" db="EMBL/GenBank/DDBJ databases">
        <title>Multicomponent nature underlies the extraordinary mechanical properties of spider dragline silk.</title>
        <authorList>
            <person name="Kono N."/>
            <person name="Nakamura H."/>
            <person name="Mori M."/>
            <person name="Yoshida Y."/>
            <person name="Ohtoshi R."/>
            <person name="Malay A.D."/>
            <person name="Moran D.A.P."/>
            <person name="Tomita M."/>
            <person name="Numata K."/>
            <person name="Arakawa K."/>
        </authorList>
    </citation>
    <scope>NUCLEOTIDE SEQUENCE</scope>
</reference>
<dbReference type="Gene3D" id="3.30.420.10">
    <property type="entry name" value="Ribonuclease H-like superfamily/Ribonuclease H"/>
    <property type="match status" value="1"/>
</dbReference>
<organism evidence="1 2">
    <name type="scientific">Trichonephila clavipes</name>
    <name type="common">Golden silk orbweaver</name>
    <name type="synonym">Nephila clavipes</name>
    <dbReference type="NCBI Taxonomy" id="2585209"/>
    <lineage>
        <taxon>Eukaryota</taxon>
        <taxon>Metazoa</taxon>
        <taxon>Ecdysozoa</taxon>
        <taxon>Arthropoda</taxon>
        <taxon>Chelicerata</taxon>
        <taxon>Arachnida</taxon>
        <taxon>Araneae</taxon>
        <taxon>Araneomorphae</taxon>
        <taxon>Entelegynae</taxon>
        <taxon>Araneoidea</taxon>
        <taxon>Nephilidae</taxon>
        <taxon>Trichonephila</taxon>
    </lineage>
</organism>
<evidence type="ECO:0000313" key="2">
    <source>
        <dbReference type="Proteomes" id="UP000887159"/>
    </source>
</evidence>
<keyword evidence="2" id="KW-1185">Reference proteome</keyword>
<dbReference type="InterPro" id="IPR036397">
    <property type="entry name" value="RNaseH_sf"/>
</dbReference>
<gene>
    <name evidence="1" type="ORF">TNCV_2139361</name>
</gene>
<proteinExistence type="predicted"/>